<evidence type="ECO:0000259" key="4">
    <source>
        <dbReference type="PROSITE" id="PS50949"/>
    </source>
</evidence>
<dbReference type="Pfam" id="PF00392">
    <property type="entry name" value="GntR"/>
    <property type="match status" value="1"/>
</dbReference>
<dbReference type="Proteomes" id="UP001198151">
    <property type="component" value="Unassembled WGS sequence"/>
</dbReference>
<keyword evidence="3" id="KW-0804">Transcription</keyword>
<protein>
    <submittedName>
        <fullName evidence="5">FadR family transcriptional regulator</fullName>
    </submittedName>
</protein>
<dbReference type="RefSeq" id="WP_227709092.1">
    <property type="nucleotide sequence ID" value="NZ_JAJEQX010000049.1"/>
</dbReference>
<dbReference type="SUPFAM" id="SSF46785">
    <property type="entry name" value="Winged helix' DNA-binding domain"/>
    <property type="match status" value="1"/>
</dbReference>
<dbReference type="PANTHER" id="PTHR43537:SF5">
    <property type="entry name" value="UXU OPERON TRANSCRIPTIONAL REGULATOR"/>
    <property type="match status" value="1"/>
</dbReference>
<evidence type="ECO:0000256" key="3">
    <source>
        <dbReference type="ARBA" id="ARBA00023163"/>
    </source>
</evidence>
<dbReference type="SMART" id="SM00345">
    <property type="entry name" value="HTH_GNTR"/>
    <property type="match status" value="1"/>
</dbReference>
<feature type="domain" description="HTH gntR-type" evidence="4">
    <location>
        <begin position="18"/>
        <end position="86"/>
    </location>
</feature>
<evidence type="ECO:0000313" key="5">
    <source>
        <dbReference type="EMBL" id="MCC2256113.1"/>
    </source>
</evidence>
<keyword evidence="6" id="KW-1185">Reference proteome</keyword>
<name>A0ABS8G1C8_9FIRM</name>
<dbReference type="InterPro" id="IPR000524">
    <property type="entry name" value="Tscrpt_reg_HTH_GntR"/>
</dbReference>
<dbReference type="InterPro" id="IPR011711">
    <property type="entry name" value="GntR_C"/>
</dbReference>
<dbReference type="Gene3D" id="1.20.120.530">
    <property type="entry name" value="GntR ligand-binding domain-like"/>
    <property type="match status" value="1"/>
</dbReference>
<dbReference type="InterPro" id="IPR036390">
    <property type="entry name" value="WH_DNA-bd_sf"/>
</dbReference>
<organism evidence="5 6">
    <name type="scientific">Ruminococcus turbiniformis</name>
    <dbReference type="NCBI Taxonomy" id="2881258"/>
    <lineage>
        <taxon>Bacteria</taxon>
        <taxon>Bacillati</taxon>
        <taxon>Bacillota</taxon>
        <taxon>Clostridia</taxon>
        <taxon>Eubacteriales</taxon>
        <taxon>Oscillospiraceae</taxon>
        <taxon>Ruminococcus</taxon>
    </lineage>
</organism>
<dbReference type="PROSITE" id="PS50949">
    <property type="entry name" value="HTH_GNTR"/>
    <property type="match status" value="1"/>
</dbReference>
<keyword evidence="1" id="KW-0805">Transcription regulation</keyword>
<keyword evidence="2" id="KW-0238">DNA-binding</keyword>
<reference evidence="5 6" key="1">
    <citation type="submission" date="2021-10" db="EMBL/GenBank/DDBJ databases">
        <title>Anaerobic single-cell dispensing facilitates the cultivation of human gut bacteria.</title>
        <authorList>
            <person name="Afrizal A."/>
        </authorList>
    </citation>
    <scope>NUCLEOTIDE SEQUENCE [LARGE SCALE GENOMIC DNA]</scope>
    <source>
        <strain evidence="5 6">CLA-AA-H200</strain>
    </source>
</reference>
<dbReference type="PANTHER" id="PTHR43537">
    <property type="entry name" value="TRANSCRIPTIONAL REGULATOR, GNTR FAMILY"/>
    <property type="match status" value="1"/>
</dbReference>
<dbReference type="Pfam" id="PF07729">
    <property type="entry name" value="FCD"/>
    <property type="match status" value="1"/>
</dbReference>
<sequence>MNRKTDKKGGWLTPVPKQSLSKMVVEKIKEGLISGALQPGDFLPSETELSESFGVGKSSVREAIKMLEALGVVEICKGNGSRIRTSVDSTVMNPLIFQLILQSKEENQSKLVEFRQMIEVSGSLLAIDNASEEDIQKLEKIHERTKRDFSKGKATVENDMEFHNQIYMSTHNPFVVSIGSAIMELFQPSLVISNRDYSRIVTDNHDKILKALKHRDKKAMEEAIVLSLEKWKDLALDDFLS</sequence>
<dbReference type="EMBL" id="JAJEQX010000049">
    <property type="protein sequence ID" value="MCC2256113.1"/>
    <property type="molecule type" value="Genomic_DNA"/>
</dbReference>
<comment type="caution">
    <text evidence="5">The sequence shown here is derived from an EMBL/GenBank/DDBJ whole genome shotgun (WGS) entry which is preliminary data.</text>
</comment>
<accession>A0ABS8G1C8</accession>
<evidence type="ECO:0000313" key="6">
    <source>
        <dbReference type="Proteomes" id="UP001198151"/>
    </source>
</evidence>
<evidence type="ECO:0000256" key="1">
    <source>
        <dbReference type="ARBA" id="ARBA00023015"/>
    </source>
</evidence>
<dbReference type="SMART" id="SM00895">
    <property type="entry name" value="FCD"/>
    <property type="match status" value="1"/>
</dbReference>
<gene>
    <name evidence="5" type="ORF">LKD70_17135</name>
</gene>
<dbReference type="SUPFAM" id="SSF48008">
    <property type="entry name" value="GntR ligand-binding domain-like"/>
    <property type="match status" value="1"/>
</dbReference>
<dbReference type="InterPro" id="IPR036388">
    <property type="entry name" value="WH-like_DNA-bd_sf"/>
</dbReference>
<evidence type="ECO:0000256" key="2">
    <source>
        <dbReference type="ARBA" id="ARBA00023125"/>
    </source>
</evidence>
<dbReference type="CDD" id="cd07377">
    <property type="entry name" value="WHTH_GntR"/>
    <property type="match status" value="1"/>
</dbReference>
<dbReference type="InterPro" id="IPR008920">
    <property type="entry name" value="TF_FadR/GntR_C"/>
</dbReference>
<dbReference type="Gene3D" id="1.10.10.10">
    <property type="entry name" value="Winged helix-like DNA-binding domain superfamily/Winged helix DNA-binding domain"/>
    <property type="match status" value="1"/>
</dbReference>
<dbReference type="PRINTS" id="PR00035">
    <property type="entry name" value="HTHGNTR"/>
</dbReference>
<proteinExistence type="predicted"/>